<feature type="region of interest" description="Disordered" evidence="2">
    <location>
        <begin position="1038"/>
        <end position="1121"/>
    </location>
</feature>
<dbReference type="EnsemblMetazoa" id="RPRC007322-RA">
    <property type="protein sequence ID" value="RPRC007322-PA"/>
    <property type="gene ID" value="RPRC007322"/>
</dbReference>
<proteinExistence type="predicted"/>
<accession>T1HTF2</accession>
<feature type="compositionally biased region" description="Acidic residues" evidence="2">
    <location>
        <begin position="50"/>
        <end position="67"/>
    </location>
</feature>
<evidence type="ECO:0000313" key="4">
    <source>
        <dbReference type="Proteomes" id="UP000015103"/>
    </source>
</evidence>
<dbReference type="Pfam" id="PF14924">
    <property type="entry name" value="MAP10_N"/>
    <property type="match status" value="1"/>
</dbReference>
<dbReference type="VEuPathDB" id="VectorBase:RPRC007322"/>
<feature type="compositionally biased region" description="Low complexity" evidence="2">
    <location>
        <begin position="1106"/>
        <end position="1121"/>
    </location>
</feature>
<feature type="compositionally biased region" description="Polar residues" evidence="2">
    <location>
        <begin position="1083"/>
        <end position="1095"/>
    </location>
</feature>
<dbReference type="EMBL" id="ACPB03027903">
    <property type="status" value="NOT_ANNOTATED_CDS"/>
    <property type="molecule type" value="Genomic_DNA"/>
</dbReference>
<feature type="region of interest" description="Disordered" evidence="2">
    <location>
        <begin position="423"/>
        <end position="454"/>
    </location>
</feature>
<keyword evidence="4" id="KW-1185">Reference proteome</keyword>
<evidence type="ECO:0000256" key="2">
    <source>
        <dbReference type="SAM" id="MobiDB-lite"/>
    </source>
</evidence>
<feature type="region of interest" description="Disordered" evidence="2">
    <location>
        <begin position="711"/>
        <end position="824"/>
    </location>
</feature>
<feature type="coiled-coil region" evidence="1">
    <location>
        <begin position="130"/>
        <end position="164"/>
    </location>
</feature>
<dbReference type="HOGENOM" id="CLU_273144_0_0_1"/>
<feature type="compositionally biased region" description="Basic and acidic residues" evidence="2">
    <location>
        <begin position="711"/>
        <end position="773"/>
    </location>
</feature>
<evidence type="ECO:0000256" key="1">
    <source>
        <dbReference type="SAM" id="Coils"/>
    </source>
</evidence>
<evidence type="ECO:0000313" key="3">
    <source>
        <dbReference type="EnsemblMetazoa" id="RPRC007322-PA"/>
    </source>
</evidence>
<dbReference type="Proteomes" id="UP000015103">
    <property type="component" value="Unassembled WGS sequence"/>
</dbReference>
<feature type="compositionally biased region" description="Basic and acidic residues" evidence="2">
    <location>
        <begin position="1060"/>
        <end position="1076"/>
    </location>
</feature>
<keyword evidence="1" id="KW-0175">Coiled coil</keyword>
<feature type="compositionally biased region" description="Basic residues" evidence="2">
    <location>
        <begin position="802"/>
        <end position="812"/>
    </location>
</feature>
<feature type="region of interest" description="Disordered" evidence="2">
    <location>
        <begin position="45"/>
        <end position="76"/>
    </location>
</feature>
<dbReference type="InParanoid" id="T1HTF2"/>
<feature type="compositionally biased region" description="Acidic residues" evidence="2">
    <location>
        <begin position="1047"/>
        <end position="1056"/>
    </location>
</feature>
<dbReference type="AlphaFoldDB" id="T1HTF2"/>
<sequence length="1180" mass="133654">MAATDRAMAQDEPYIEDVCEQLFLLEVLVDKIDIKTEGLLGSIEKKEEVVIEEEEEEEEEEEDDDDEAAWRRREEKRRRKRKKKTTRPIKVKVKFFDFPTIEIEEWDFTEAKEERAMQMDALKEDADMDSEEEELRADEEDLTVEEYRERRARRRMELAEELAESMPPGDKFCSGKSCLFPMIPLDLVKAIKKSPLNVQVHRAGDAEQGPRLIGRTSIDLGDNFIEAIILASSPSVLPVSAFIDGPYPLKNVFGEITATVYLYVRISCFGNSIFTQFKLKEGEKDYLFKMTGRKMDAAERATERLKCGKKSEEYLPKLSPIFTKVEDFTVGAKAPVLLSVEPKLKVPISWHKSGTKAPAIKICAPEKMYQKPPTRPKYRKTFTIEQQILQRVIPGFGRQAGDPDFIKNNPTLPRYCELKKNEADIGDGSTKPTGEIQEDSVKIEESSSETPGAKFPCQYGTSWKPVSFPLPREELYPKLKTLFRTPPTPMQSLADDESILQDDDIYSVQNHEQQMELSGGKPEVYLKCTCMKISRSLNQSHVGCECANTIKSKYLEPPEEAKRGYDVPNVRLEEYKPVEDKVRVTDCLEKKFPIPPEDSDKMIFMLKVDDNHFEDTEKRRRKGKQKVYKVTIKGDCFGECFGDCFDKNWTNLTFCKQIQKIAQKNLDKLKPEDKKKIDLKEIKVKEIHEKTGCTNVDCKCSCKTGRTKVSREEKGKEGVGKRGNSDEERDKRGETNEEKSRSKTEREGRKAKANEKLITKEVAEEKPAKEAIKSKGVAGKPGKDSKSNVDQTPAHASLAKRSLGKKEKKRKEKSADKEKSATLDDFKDILSARGKLLDTASDGKQPNLKEKCKKGIKYIFTSVKNGFIDQFQIEEGAKKEIETRKKNNHLKELKKDTSKLRKKAQVKNESDELDKMAKNYIKLASNEAQVTPTLHIHKTKGKYSIVMLTNDPLREGIQKDERVMFTVDTKHPDGYGSSEEESSMADTSTVSDDSMLIEYTSPLGIHRLNGPRIQHSLATQTDTKKKFKKLDLSDPMLTLETSTSLQSEEDNGESSAEEQAFDRSRTDIASTPKEDLPPGAKTLQPSSTISPQSLDAFNMQVAKQKASATPGPSSPIAASAAAPLQKKFLPADKKHILIMEPKPEEEAIKFHPPPMTAQPQAAILKLSKFHRYGYTSFQED</sequence>
<reference evidence="3" key="1">
    <citation type="submission" date="2015-05" db="UniProtKB">
        <authorList>
            <consortium name="EnsemblMetazoa"/>
        </authorList>
    </citation>
    <scope>IDENTIFICATION</scope>
</reference>
<organism evidence="3 4">
    <name type="scientific">Rhodnius prolixus</name>
    <name type="common">Triatomid bug</name>
    <dbReference type="NCBI Taxonomy" id="13249"/>
    <lineage>
        <taxon>Eukaryota</taxon>
        <taxon>Metazoa</taxon>
        <taxon>Ecdysozoa</taxon>
        <taxon>Arthropoda</taxon>
        <taxon>Hexapoda</taxon>
        <taxon>Insecta</taxon>
        <taxon>Pterygota</taxon>
        <taxon>Neoptera</taxon>
        <taxon>Paraneoptera</taxon>
        <taxon>Hemiptera</taxon>
        <taxon>Heteroptera</taxon>
        <taxon>Panheteroptera</taxon>
        <taxon>Cimicomorpha</taxon>
        <taxon>Reduviidae</taxon>
        <taxon>Triatominae</taxon>
        <taxon>Rhodnius</taxon>
    </lineage>
</organism>
<feature type="compositionally biased region" description="Basic and acidic residues" evidence="2">
    <location>
        <begin position="813"/>
        <end position="824"/>
    </location>
</feature>
<name>T1HTF2_RHOPR</name>
<feature type="region of interest" description="Disordered" evidence="2">
    <location>
        <begin position="968"/>
        <end position="991"/>
    </location>
</feature>
<dbReference type="STRING" id="13249.T1HTF2"/>
<protein>
    <submittedName>
        <fullName evidence="3">Uncharacterized protein</fullName>
    </submittedName>
</protein>